<comment type="caution">
    <text evidence="3">The sequence shown here is derived from an EMBL/GenBank/DDBJ whole genome shotgun (WGS) entry which is preliminary data.</text>
</comment>
<accession>A0ABV0BPR2</accession>
<reference evidence="3 4" key="1">
    <citation type="submission" date="2024-04" db="EMBL/GenBank/DDBJ databases">
        <title>WGS of bacteria from Torrens River.</title>
        <authorList>
            <person name="Wyrsch E.R."/>
            <person name="Drigo B."/>
        </authorList>
    </citation>
    <scope>NUCLEOTIDE SEQUENCE [LARGE SCALE GENOMIC DNA]</scope>
    <source>
        <strain evidence="3 4">TWI391</strain>
    </source>
</reference>
<dbReference type="CDD" id="cd10449">
    <property type="entry name" value="GIY-YIG_SLX1_like"/>
    <property type="match status" value="1"/>
</dbReference>
<dbReference type="EMBL" id="JBDJNQ010000002">
    <property type="protein sequence ID" value="MEN5376784.1"/>
    <property type="molecule type" value="Genomic_DNA"/>
</dbReference>
<comment type="similarity">
    <text evidence="1">Belongs to the UPF0213 family.</text>
</comment>
<evidence type="ECO:0000313" key="3">
    <source>
        <dbReference type="EMBL" id="MEN5376784.1"/>
    </source>
</evidence>
<feature type="domain" description="GIY-YIG" evidence="2">
    <location>
        <begin position="1"/>
        <end position="76"/>
    </location>
</feature>
<dbReference type="SUPFAM" id="SSF82771">
    <property type="entry name" value="GIY-YIG endonuclease"/>
    <property type="match status" value="1"/>
</dbReference>
<proteinExistence type="inferred from homology"/>
<dbReference type="Proteomes" id="UP001409291">
    <property type="component" value="Unassembled WGS sequence"/>
</dbReference>
<evidence type="ECO:0000313" key="4">
    <source>
        <dbReference type="Proteomes" id="UP001409291"/>
    </source>
</evidence>
<protein>
    <submittedName>
        <fullName evidence="3">GIY-YIG nuclease family protein</fullName>
    </submittedName>
</protein>
<gene>
    <name evidence="3" type="ORF">ABE541_05885</name>
</gene>
<dbReference type="PANTHER" id="PTHR34477:SF5">
    <property type="entry name" value="BSL5627 PROTEIN"/>
    <property type="match status" value="1"/>
</dbReference>
<keyword evidence="4" id="KW-1185">Reference proteome</keyword>
<evidence type="ECO:0000259" key="2">
    <source>
        <dbReference type="PROSITE" id="PS50164"/>
    </source>
</evidence>
<sequence length="81" mass="9734">MYFLYILYSLSCDRYYIGVSSDVEGRLRRRNAVHKKGFTGRAQDWEVVYQEEYGSKHDALIRETLIKSWKSRLKIEELIRV</sequence>
<name>A0ABV0BPR2_9SPHI</name>
<dbReference type="PANTHER" id="PTHR34477">
    <property type="entry name" value="UPF0213 PROTEIN YHBQ"/>
    <property type="match status" value="1"/>
</dbReference>
<dbReference type="InterPro" id="IPR000305">
    <property type="entry name" value="GIY-YIG_endonuc"/>
</dbReference>
<evidence type="ECO:0000256" key="1">
    <source>
        <dbReference type="ARBA" id="ARBA00007435"/>
    </source>
</evidence>
<organism evidence="3 4">
    <name type="scientific">Sphingobacterium kitahiroshimense</name>
    <dbReference type="NCBI Taxonomy" id="470446"/>
    <lineage>
        <taxon>Bacteria</taxon>
        <taxon>Pseudomonadati</taxon>
        <taxon>Bacteroidota</taxon>
        <taxon>Sphingobacteriia</taxon>
        <taxon>Sphingobacteriales</taxon>
        <taxon>Sphingobacteriaceae</taxon>
        <taxon>Sphingobacterium</taxon>
    </lineage>
</organism>
<dbReference type="Pfam" id="PF01541">
    <property type="entry name" value="GIY-YIG"/>
    <property type="match status" value="1"/>
</dbReference>
<dbReference type="InterPro" id="IPR035901">
    <property type="entry name" value="GIY-YIG_endonuc_sf"/>
</dbReference>
<dbReference type="InterPro" id="IPR050190">
    <property type="entry name" value="UPF0213_domain"/>
</dbReference>
<dbReference type="Gene3D" id="3.40.1440.10">
    <property type="entry name" value="GIY-YIG endonuclease"/>
    <property type="match status" value="1"/>
</dbReference>
<dbReference type="PROSITE" id="PS50164">
    <property type="entry name" value="GIY_YIG"/>
    <property type="match status" value="1"/>
</dbReference>
<dbReference type="RefSeq" id="WP_346580923.1">
    <property type="nucleotide sequence ID" value="NZ_JBDJLH010000003.1"/>
</dbReference>